<proteinExistence type="predicted"/>
<gene>
    <name evidence="1" type="ORF">SCF082_LOCUS18254</name>
</gene>
<protein>
    <submittedName>
        <fullName evidence="1">Uncharacterized protein</fullName>
    </submittedName>
</protein>
<keyword evidence="2" id="KW-1185">Reference proteome</keyword>
<dbReference type="InterPro" id="IPR016024">
    <property type="entry name" value="ARM-type_fold"/>
</dbReference>
<accession>A0ABP0KQH1</accession>
<sequence length="169" mass="18448">MEEPDFEKALEERDIRSILGEMRRRPHQVEVQQAASDALFRAVQHHPATAKEAVQSGAFEDLSRAIMSNTGHRDLCTDAATALWRLCREGGFAAAQAAVKQGCFDALKCILDCHPEGSAPNEAALLALGCLADHGMVSFGSKQQVQDLQQKKHKGKAIAQIRIVPEEGF</sequence>
<dbReference type="SUPFAM" id="SSF48371">
    <property type="entry name" value="ARM repeat"/>
    <property type="match status" value="1"/>
</dbReference>
<evidence type="ECO:0000313" key="2">
    <source>
        <dbReference type="Proteomes" id="UP001642464"/>
    </source>
</evidence>
<reference evidence="1 2" key="1">
    <citation type="submission" date="2024-02" db="EMBL/GenBank/DDBJ databases">
        <authorList>
            <person name="Chen Y."/>
            <person name="Shah S."/>
            <person name="Dougan E. K."/>
            <person name="Thang M."/>
            <person name="Chan C."/>
        </authorList>
    </citation>
    <scope>NUCLEOTIDE SEQUENCE [LARGE SCALE GENOMIC DNA]</scope>
</reference>
<dbReference type="EMBL" id="CAXAMM010012213">
    <property type="protein sequence ID" value="CAK9028222.1"/>
    <property type="molecule type" value="Genomic_DNA"/>
</dbReference>
<name>A0ABP0KQH1_9DINO</name>
<dbReference type="Gene3D" id="1.25.10.10">
    <property type="entry name" value="Leucine-rich Repeat Variant"/>
    <property type="match status" value="1"/>
</dbReference>
<comment type="caution">
    <text evidence="1">The sequence shown here is derived from an EMBL/GenBank/DDBJ whole genome shotgun (WGS) entry which is preliminary data.</text>
</comment>
<dbReference type="Proteomes" id="UP001642464">
    <property type="component" value="Unassembled WGS sequence"/>
</dbReference>
<organism evidence="1 2">
    <name type="scientific">Durusdinium trenchii</name>
    <dbReference type="NCBI Taxonomy" id="1381693"/>
    <lineage>
        <taxon>Eukaryota</taxon>
        <taxon>Sar</taxon>
        <taxon>Alveolata</taxon>
        <taxon>Dinophyceae</taxon>
        <taxon>Suessiales</taxon>
        <taxon>Symbiodiniaceae</taxon>
        <taxon>Durusdinium</taxon>
    </lineage>
</organism>
<evidence type="ECO:0000313" key="1">
    <source>
        <dbReference type="EMBL" id="CAK9028222.1"/>
    </source>
</evidence>
<dbReference type="InterPro" id="IPR011989">
    <property type="entry name" value="ARM-like"/>
</dbReference>